<dbReference type="RefSeq" id="WP_248862431.1">
    <property type="nucleotide sequence ID" value="NZ_CP086322.1"/>
</dbReference>
<protein>
    <submittedName>
        <fullName evidence="1">Uncharacterized protein</fullName>
    </submittedName>
</protein>
<sequence>MSARDDLINIFEGHPTEADHESIGEFIDAYAHELAEKIAEKIRAAKVPNPVGEAEEHVNYVLDDLANRIAPGREQE</sequence>
<proteinExistence type="predicted"/>
<evidence type="ECO:0000313" key="2">
    <source>
        <dbReference type="Proteomes" id="UP000830115"/>
    </source>
</evidence>
<organism evidence="1 2">
    <name type="scientific">Streptomyces halobius</name>
    <dbReference type="NCBI Taxonomy" id="2879846"/>
    <lineage>
        <taxon>Bacteria</taxon>
        <taxon>Bacillati</taxon>
        <taxon>Actinomycetota</taxon>
        <taxon>Actinomycetes</taxon>
        <taxon>Kitasatosporales</taxon>
        <taxon>Streptomycetaceae</taxon>
        <taxon>Streptomyces</taxon>
    </lineage>
</organism>
<dbReference type="Proteomes" id="UP000830115">
    <property type="component" value="Chromosome"/>
</dbReference>
<keyword evidence="2" id="KW-1185">Reference proteome</keyword>
<gene>
    <name evidence="1" type="ORF">K9S39_06910</name>
</gene>
<dbReference type="EMBL" id="CP086322">
    <property type="protein sequence ID" value="UQA91623.1"/>
    <property type="molecule type" value="Genomic_DNA"/>
</dbReference>
<accession>A0ABY4M340</accession>
<name>A0ABY4M340_9ACTN</name>
<reference evidence="1" key="1">
    <citation type="submission" date="2021-10" db="EMBL/GenBank/DDBJ databases">
        <title>Streptomyces nigrumlapis sp.nov.,an antimicrobial producing actinobacterium isolated from Black Gobi rocks.</title>
        <authorList>
            <person name="Wen Y."/>
            <person name="Zhang W."/>
            <person name="Liu X.G."/>
        </authorList>
    </citation>
    <scope>NUCLEOTIDE SEQUENCE</scope>
    <source>
        <strain evidence="1">ST13-2-2</strain>
    </source>
</reference>
<evidence type="ECO:0000313" key="1">
    <source>
        <dbReference type="EMBL" id="UQA91623.1"/>
    </source>
</evidence>